<protein>
    <submittedName>
        <fullName evidence="1">Uncharacterized protein</fullName>
    </submittedName>
</protein>
<organism evidence="1">
    <name type="scientific">Anguilla anguilla</name>
    <name type="common">European freshwater eel</name>
    <name type="synonym">Muraena anguilla</name>
    <dbReference type="NCBI Taxonomy" id="7936"/>
    <lineage>
        <taxon>Eukaryota</taxon>
        <taxon>Metazoa</taxon>
        <taxon>Chordata</taxon>
        <taxon>Craniata</taxon>
        <taxon>Vertebrata</taxon>
        <taxon>Euteleostomi</taxon>
        <taxon>Actinopterygii</taxon>
        <taxon>Neopterygii</taxon>
        <taxon>Teleostei</taxon>
        <taxon>Anguilliformes</taxon>
        <taxon>Anguillidae</taxon>
        <taxon>Anguilla</taxon>
    </lineage>
</organism>
<dbReference type="AlphaFoldDB" id="A0A0E9P8F8"/>
<proteinExistence type="predicted"/>
<sequence length="23" mass="2854">MKSCLQKHLIDCPFKKWIQMVEF</sequence>
<evidence type="ECO:0000313" key="1">
    <source>
        <dbReference type="EMBL" id="JAH00916.1"/>
    </source>
</evidence>
<name>A0A0E9P8F8_ANGAN</name>
<reference evidence="1" key="1">
    <citation type="submission" date="2014-11" db="EMBL/GenBank/DDBJ databases">
        <authorList>
            <person name="Amaro Gonzalez C."/>
        </authorList>
    </citation>
    <scope>NUCLEOTIDE SEQUENCE</scope>
</reference>
<reference evidence="1" key="2">
    <citation type="journal article" date="2015" name="Fish Shellfish Immunol.">
        <title>Early steps in the European eel (Anguilla anguilla)-Vibrio vulnificus interaction in the gills: Role of the RtxA13 toxin.</title>
        <authorList>
            <person name="Callol A."/>
            <person name="Pajuelo D."/>
            <person name="Ebbesson L."/>
            <person name="Teles M."/>
            <person name="MacKenzie S."/>
            <person name="Amaro C."/>
        </authorList>
    </citation>
    <scope>NUCLEOTIDE SEQUENCE</scope>
</reference>
<accession>A0A0E9P8F8</accession>
<dbReference type="EMBL" id="GBXM01107661">
    <property type="protein sequence ID" value="JAH00916.1"/>
    <property type="molecule type" value="Transcribed_RNA"/>
</dbReference>